<dbReference type="InterPro" id="IPR003439">
    <property type="entry name" value="ABC_transporter-like_ATP-bd"/>
</dbReference>
<organism evidence="6 7">
    <name type="scientific">Microbacterium alkaliflavum</name>
    <dbReference type="NCBI Taxonomy" id="3248839"/>
    <lineage>
        <taxon>Bacteria</taxon>
        <taxon>Bacillati</taxon>
        <taxon>Actinomycetota</taxon>
        <taxon>Actinomycetes</taxon>
        <taxon>Micrococcales</taxon>
        <taxon>Microbacteriaceae</taxon>
        <taxon>Microbacterium</taxon>
    </lineage>
</organism>
<dbReference type="PROSITE" id="PS00211">
    <property type="entry name" value="ABC_TRANSPORTER_1"/>
    <property type="match status" value="1"/>
</dbReference>
<dbReference type="PANTHER" id="PTHR42781">
    <property type="entry name" value="SPERMIDINE/PUTRESCINE IMPORT ATP-BINDING PROTEIN POTA"/>
    <property type="match status" value="1"/>
</dbReference>
<dbReference type="InterPro" id="IPR017871">
    <property type="entry name" value="ABC_transporter-like_CS"/>
</dbReference>
<dbReference type="Pfam" id="PF00005">
    <property type="entry name" value="ABC_tran"/>
    <property type="match status" value="1"/>
</dbReference>
<dbReference type="SMART" id="SM00382">
    <property type="entry name" value="AAA"/>
    <property type="match status" value="1"/>
</dbReference>
<gene>
    <name evidence="6" type="ORF">ACH3VR_02315</name>
</gene>
<dbReference type="Proteomes" id="UP001610861">
    <property type="component" value="Unassembled WGS sequence"/>
</dbReference>
<dbReference type="Gene3D" id="3.40.50.300">
    <property type="entry name" value="P-loop containing nucleotide triphosphate hydrolases"/>
    <property type="match status" value="1"/>
</dbReference>
<dbReference type="InterPro" id="IPR003593">
    <property type="entry name" value="AAA+_ATPase"/>
</dbReference>
<sequence length="419" mass="42373">MTGAALDARIVVARHGFELDAALSAQAGEAVAIMGPSGAGKSTLLGALAGLVAIHEGHVRLGERTLDAAPRPRTHVTPSERGVVLLGQDPRVFPHLSARDNVAFGPIARGVVRASAASAAEEWLHRVGLGGMGDRRPAQLSGGQQQRVAIARALATEPSALLLDEPFTSLDVETAGDIRAMLREQLTATGTTAVVATHDAVDAVSVADRLVVLEAGRVTQAGLVRDVLAAPASRFVASVSGLNRVLGRADGGWWRSGALVLAAPPEASAPAGSGAPAPAVTVAGGQAVAAGTSGAASAWGPAPPEPGSDSSAAGPAPPEPGTSGPSAAVFAPGAVRLERASDRDAASGVGEWIATVVRLEQTPGGVRVRTSDPDVAADLTADRAAGLAPGARVRLRVDPADVRFLRELWDRSHSTSRLP</sequence>
<accession>A0ABW7Q2Z7</accession>
<feature type="domain" description="ABC transporter" evidence="5">
    <location>
        <begin position="1"/>
        <end position="240"/>
    </location>
</feature>
<reference evidence="6 7" key="1">
    <citation type="submission" date="2024-09" db="EMBL/GenBank/DDBJ databases">
        <authorList>
            <person name="Pan X."/>
        </authorList>
    </citation>
    <scope>NUCLEOTIDE SEQUENCE [LARGE SCALE GENOMIC DNA]</scope>
    <source>
        <strain evidence="6 7">B2969</strain>
    </source>
</reference>
<evidence type="ECO:0000256" key="3">
    <source>
        <dbReference type="ARBA" id="ARBA00022840"/>
    </source>
</evidence>
<keyword evidence="2" id="KW-0547">Nucleotide-binding</keyword>
<dbReference type="InterPro" id="IPR050093">
    <property type="entry name" value="ABC_SmlMolc_Importer"/>
</dbReference>
<dbReference type="InterPro" id="IPR027417">
    <property type="entry name" value="P-loop_NTPase"/>
</dbReference>
<evidence type="ECO:0000256" key="2">
    <source>
        <dbReference type="ARBA" id="ARBA00022741"/>
    </source>
</evidence>
<evidence type="ECO:0000313" key="6">
    <source>
        <dbReference type="EMBL" id="MFH8249188.1"/>
    </source>
</evidence>
<dbReference type="SUPFAM" id="SSF52540">
    <property type="entry name" value="P-loop containing nucleoside triphosphate hydrolases"/>
    <property type="match status" value="1"/>
</dbReference>
<protein>
    <submittedName>
        <fullName evidence="6">Sulfate/molybdate ABC transporter ATP-binding protein</fullName>
    </submittedName>
</protein>
<proteinExistence type="predicted"/>
<name>A0ABW7Q2Z7_9MICO</name>
<dbReference type="EMBL" id="JBIQWL010000001">
    <property type="protein sequence ID" value="MFH8249188.1"/>
    <property type="molecule type" value="Genomic_DNA"/>
</dbReference>
<dbReference type="GO" id="GO:0005524">
    <property type="term" value="F:ATP binding"/>
    <property type="evidence" value="ECO:0007669"/>
    <property type="project" value="UniProtKB-KW"/>
</dbReference>
<dbReference type="RefSeq" id="WP_396639132.1">
    <property type="nucleotide sequence ID" value="NZ_JBIQWL010000001.1"/>
</dbReference>
<comment type="caution">
    <text evidence="6">The sequence shown here is derived from an EMBL/GenBank/DDBJ whole genome shotgun (WGS) entry which is preliminary data.</text>
</comment>
<keyword evidence="3 6" id="KW-0067">ATP-binding</keyword>
<evidence type="ECO:0000259" key="5">
    <source>
        <dbReference type="PROSITE" id="PS50893"/>
    </source>
</evidence>
<keyword evidence="1" id="KW-0813">Transport</keyword>
<evidence type="ECO:0000256" key="1">
    <source>
        <dbReference type="ARBA" id="ARBA00022448"/>
    </source>
</evidence>
<feature type="region of interest" description="Disordered" evidence="4">
    <location>
        <begin position="293"/>
        <end position="328"/>
    </location>
</feature>
<evidence type="ECO:0000256" key="4">
    <source>
        <dbReference type="SAM" id="MobiDB-lite"/>
    </source>
</evidence>
<keyword evidence="7" id="KW-1185">Reference proteome</keyword>
<dbReference type="PROSITE" id="PS50893">
    <property type="entry name" value="ABC_TRANSPORTER_2"/>
    <property type="match status" value="1"/>
</dbReference>
<dbReference type="PANTHER" id="PTHR42781:SF4">
    <property type="entry name" value="SPERMIDINE_PUTRESCINE IMPORT ATP-BINDING PROTEIN POTA"/>
    <property type="match status" value="1"/>
</dbReference>
<evidence type="ECO:0000313" key="7">
    <source>
        <dbReference type="Proteomes" id="UP001610861"/>
    </source>
</evidence>